<protein>
    <submittedName>
        <fullName evidence="2">Unannotated protein</fullName>
    </submittedName>
</protein>
<sequence length="296" mass="32294">MTAAEAILQGCLGASHVGSGPTDEQFNILQSLSHGYFGLDLDIRSLSPIGAAELARNVDEQDRHRVVDFLIVLEFCRHPADTGQADLVEEYVDALGIDEPFLLVARDALTAEHAKVMEDWSRFSEAPTLEPGLATEDPALAEQLRSLQYCPPESLGRAFFDYYEAWGLKLPGEPGGGSADLVAHDFTHVLAGYVPTPVEEISLQAMLVSATDFEHHFSGLIASLSLFETASFDILDLTPQSETLNRTGATDIFAEAFRRGQECGGDFSTIDHLARVSESLEDIRRDLRIPSRSASL</sequence>
<dbReference type="AlphaFoldDB" id="A0A6J7D9C4"/>
<dbReference type="EMBL" id="CAFBLT010000001">
    <property type="protein sequence ID" value="CAB4866841.1"/>
    <property type="molecule type" value="Genomic_DNA"/>
</dbReference>
<reference evidence="2" key="1">
    <citation type="submission" date="2020-05" db="EMBL/GenBank/DDBJ databases">
        <authorList>
            <person name="Chiriac C."/>
            <person name="Salcher M."/>
            <person name="Ghai R."/>
            <person name="Kavagutti S V."/>
        </authorList>
    </citation>
    <scope>NUCLEOTIDE SEQUENCE</scope>
</reference>
<dbReference type="EMBL" id="CAFBPM010000003">
    <property type="protein sequence ID" value="CAB5014506.1"/>
    <property type="molecule type" value="Genomic_DNA"/>
</dbReference>
<organism evidence="2">
    <name type="scientific">freshwater metagenome</name>
    <dbReference type="NCBI Taxonomy" id="449393"/>
    <lineage>
        <taxon>unclassified sequences</taxon>
        <taxon>metagenomes</taxon>
        <taxon>ecological metagenomes</taxon>
    </lineage>
</organism>
<gene>
    <name evidence="1" type="ORF">UFOPK3164_00482</name>
    <name evidence="2" type="ORF">UFOPK3427_00543</name>
    <name evidence="3" type="ORF">UFOPK4112_00514</name>
</gene>
<evidence type="ECO:0000313" key="1">
    <source>
        <dbReference type="EMBL" id="CAB4822000.1"/>
    </source>
</evidence>
<proteinExistence type="predicted"/>
<evidence type="ECO:0000313" key="3">
    <source>
        <dbReference type="EMBL" id="CAB5014506.1"/>
    </source>
</evidence>
<accession>A0A6J7D9C4</accession>
<name>A0A6J7D9C4_9ZZZZ</name>
<dbReference type="EMBL" id="CAFABE010000014">
    <property type="protein sequence ID" value="CAB4822000.1"/>
    <property type="molecule type" value="Genomic_DNA"/>
</dbReference>
<evidence type="ECO:0000313" key="2">
    <source>
        <dbReference type="EMBL" id="CAB4866841.1"/>
    </source>
</evidence>